<protein>
    <submittedName>
        <fullName evidence="11">Trace amine-associated receptor 2</fullName>
    </submittedName>
</protein>
<gene>
    <name evidence="11" type="ORF">PoB_003594800</name>
</gene>
<evidence type="ECO:0000256" key="3">
    <source>
        <dbReference type="ARBA" id="ARBA00022692"/>
    </source>
</evidence>
<dbReference type="AlphaFoldDB" id="A0AAV4AQ12"/>
<feature type="transmembrane region" description="Helical" evidence="9">
    <location>
        <begin position="537"/>
        <end position="559"/>
    </location>
</feature>
<dbReference type="PANTHER" id="PTHR24249:SF424">
    <property type="entry name" value="G-PROTEIN COUPLED RECEPTORS FAMILY 1 PROFILE DOMAIN-CONTAINING PROTEIN"/>
    <property type="match status" value="1"/>
</dbReference>
<evidence type="ECO:0000256" key="6">
    <source>
        <dbReference type="ARBA" id="ARBA00023136"/>
    </source>
</evidence>
<evidence type="ECO:0000256" key="1">
    <source>
        <dbReference type="ARBA" id="ARBA00004651"/>
    </source>
</evidence>
<keyword evidence="8" id="KW-0807">Transducer</keyword>
<proteinExistence type="predicted"/>
<keyword evidence="12" id="KW-1185">Reference proteome</keyword>
<keyword evidence="4 9" id="KW-1133">Transmembrane helix</keyword>
<dbReference type="Pfam" id="PF00001">
    <property type="entry name" value="7tm_1"/>
    <property type="match status" value="1"/>
</dbReference>
<evidence type="ECO:0000313" key="12">
    <source>
        <dbReference type="Proteomes" id="UP000735302"/>
    </source>
</evidence>
<feature type="transmembrane region" description="Helical" evidence="9">
    <location>
        <begin position="86"/>
        <end position="113"/>
    </location>
</feature>
<keyword evidence="3 9" id="KW-0812">Transmembrane</keyword>
<dbReference type="InterPro" id="IPR050569">
    <property type="entry name" value="TAAR"/>
</dbReference>
<dbReference type="GO" id="GO:0005886">
    <property type="term" value="C:plasma membrane"/>
    <property type="evidence" value="ECO:0007669"/>
    <property type="project" value="UniProtKB-SubCell"/>
</dbReference>
<feature type="transmembrane region" description="Helical" evidence="9">
    <location>
        <begin position="52"/>
        <end position="80"/>
    </location>
</feature>
<keyword evidence="2" id="KW-1003">Cell membrane</keyword>
<accession>A0AAV4AQ12</accession>
<evidence type="ECO:0000256" key="2">
    <source>
        <dbReference type="ARBA" id="ARBA00022475"/>
    </source>
</evidence>
<dbReference type="Proteomes" id="UP000735302">
    <property type="component" value="Unassembled WGS sequence"/>
</dbReference>
<feature type="transmembrane region" description="Helical" evidence="9">
    <location>
        <begin position="134"/>
        <end position="156"/>
    </location>
</feature>
<evidence type="ECO:0000313" key="11">
    <source>
        <dbReference type="EMBL" id="GFO09443.1"/>
    </source>
</evidence>
<evidence type="ECO:0000256" key="5">
    <source>
        <dbReference type="ARBA" id="ARBA00023040"/>
    </source>
</evidence>
<evidence type="ECO:0000256" key="7">
    <source>
        <dbReference type="ARBA" id="ARBA00023170"/>
    </source>
</evidence>
<feature type="transmembrane region" description="Helical" evidence="9">
    <location>
        <begin position="497"/>
        <end position="517"/>
    </location>
</feature>
<dbReference type="PROSITE" id="PS50262">
    <property type="entry name" value="G_PROTEIN_RECEP_F1_2"/>
    <property type="match status" value="1"/>
</dbReference>
<dbReference type="EMBL" id="BLXT01004093">
    <property type="protein sequence ID" value="GFO09443.1"/>
    <property type="molecule type" value="Genomic_DNA"/>
</dbReference>
<evidence type="ECO:0000256" key="8">
    <source>
        <dbReference type="ARBA" id="ARBA00023224"/>
    </source>
</evidence>
<dbReference type="CDD" id="cd00637">
    <property type="entry name" value="7tm_classA_rhodopsin-like"/>
    <property type="match status" value="1"/>
</dbReference>
<reference evidence="11 12" key="1">
    <citation type="journal article" date="2021" name="Elife">
        <title>Chloroplast acquisition without the gene transfer in kleptoplastic sea slugs, Plakobranchus ocellatus.</title>
        <authorList>
            <person name="Maeda T."/>
            <person name="Takahashi S."/>
            <person name="Yoshida T."/>
            <person name="Shimamura S."/>
            <person name="Takaki Y."/>
            <person name="Nagai Y."/>
            <person name="Toyoda A."/>
            <person name="Suzuki Y."/>
            <person name="Arimoto A."/>
            <person name="Ishii H."/>
            <person name="Satoh N."/>
            <person name="Nishiyama T."/>
            <person name="Hasebe M."/>
            <person name="Maruyama T."/>
            <person name="Minagawa J."/>
            <person name="Obokata J."/>
            <person name="Shigenobu S."/>
        </authorList>
    </citation>
    <scope>NUCLEOTIDE SEQUENCE [LARGE SCALE GENOMIC DNA]</scope>
</reference>
<dbReference type="Gene3D" id="1.20.1070.10">
    <property type="entry name" value="Rhodopsin 7-helix transmembrane proteins"/>
    <property type="match status" value="2"/>
</dbReference>
<dbReference type="GO" id="GO:0004930">
    <property type="term" value="F:G protein-coupled receptor activity"/>
    <property type="evidence" value="ECO:0007669"/>
    <property type="project" value="UniProtKB-KW"/>
</dbReference>
<dbReference type="PANTHER" id="PTHR24249">
    <property type="entry name" value="HISTAMINE RECEPTOR-RELATED G-PROTEIN COUPLED RECEPTOR"/>
    <property type="match status" value="1"/>
</dbReference>
<comment type="caution">
    <text evidence="11">The sequence shown here is derived from an EMBL/GenBank/DDBJ whole genome shotgun (WGS) entry which is preliminary data.</text>
</comment>
<dbReference type="PRINTS" id="PR00237">
    <property type="entry name" value="GPCRRHODOPSN"/>
</dbReference>
<feature type="transmembrane region" description="Helical" evidence="9">
    <location>
        <begin position="293"/>
        <end position="311"/>
    </location>
</feature>
<dbReference type="SUPFAM" id="SSF81321">
    <property type="entry name" value="Family A G protein-coupled receptor-like"/>
    <property type="match status" value="1"/>
</dbReference>
<evidence type="ECO:0000259" key="10">
    <source>
        <dbReference type="PROSITE" id="PS50262"/>
    </source>
</evidence>
<sequence>MFESPRESNALSTGALWLKFSLAVMLGLGSVILNLVMLVVSRSLSFRKMDKGVYLGSMASAGLLTGLCVLVSSLHIILAAHTDWKINAFCLGYSIFRDASVYISLLHMGILAFKRWQSINFPFRYVRQRSSKRALISVSALWIWGFAFHIIINSYWHLVGMEDKQPHNADNTSAIPQKVFFTTVDSHASPQTAMVTSEPTDIMKDLLSSFSVGNVQTDYQRSDILDYDLVSHSASHECLNSQLLDCPPTYQLLSKTSNASILYALSRGADGHKNTCRIPYAGNLVFVSTALTLHYLISILTIFLLNLNAYIKSLSRKKVGIRRSLSSVDSRNLLLPSSAHMETERRISRQRSSSVCQSLAVINDESPKKEPCSPDFGYRQSNSSFVTSSSQACCKIQRNSSRTDILPVKNHPKSSKEISCFPTTNRTIKAIPLLLKRHSDPTGCSYSSDPKAPWLEQRKHSSLSWACLKCVGKSTKMRRCSNAELAQNMMERQDRNAACWLVMLTGSLVIFWLPYFLTLALTAVQNVHVPEIISDLSMWLLLMTSVINPLVYGFSNAMFRKALRQRKRAHISYALASNYALGLGILIPEQMGQGKKARAGNDKREKLTLI</sequence>
<organism evidence="11 12">
    <name type="scientific">Plakobranchus ocellatus</name>
    <dbReference type="NCBI Taxonomy" id="259542"/>
    <lineage>
        <taxon>Eukaryota</taxon>
        <taxon>Metazoa</taxon>
        <taxon>Spiralia</taxon>
        <taxon>Lophotrochozoa</taxon>
        <taxon>Mollusca</taxon>
        <taxon>Gastropoda</taxon>
        <taxon>Heterobranchia</taxon>
        <taxon>Euthyneura</taxon>
        <taxon>Panpulmonata</taxon>
        <taxon>Sacoglossa</taxon>
        <taxon>Placobranchoidea</taxon>
        <taxon>Plakobranchidae</taxon>
        <taxon>Plakobranchus</taxon>
    </lineage>
</organism>
<feature type="transmembrane region" description="Helical" evidence="9">
    <location>
        <begin position="20"/>
        <end position="40"/>
    </location>
</feature>
<name>A0AAV4AQ12_9GAST</name>
<keyword evidence="6 9" id="KW-0472">Membrane</keyword>
<keyword evidence="5" id="KW-0297">G-protein coupled receptor</keyword>
<dbReference type="InterPro" id="IPR000276">
    <property type="entry name" value="GPCR_Rhodpsn"/>
</dbReference>
<keyword evidence="7 11" id="KW-0675">Receptor</keyword>
<evidence type="ECO:0000256" key="9">
    <source>
        <dbReference type="SAM" id="Phobius"/>
    </source>
</evidence>
<comment type="subcellular location">
    <subcellularLocation>
        <location evidence="1">Cell membrane</location>
        <topology evidence="1">Multi-pass membrane protein</topology>
    </subcellularLocation>
</comment>
<evidence type="ECO:0000256" key="4">
    <source>
        <dbReference type="ARBA" id="ARBA00022989"/>
    </source>
</evidence>
<feature type="domain" description="G-protein coupled receptors family 1 profile" evidence="10">
    <location>
        <begin position="30"/>
        <end position="552"/>
    </location>
</feature>
<dbReference type="InterPro" id="IPR017452">
    <property type="entry name" value="GPCR_Rhodpsn_7TM"/>
</dbReference>